<protein>
    <submittedName>
        <fullName evidence="1">Uncharacterized protein</fullName>
    </submittedName>
</protein>
<evidence type="ECO:0000313" key="1">
    <source>
        <dbReference type="EMBL" id="JAP51471.1"/>
    </source>
</evidence>
<accession>A0A0X3PHR8</accession>
<name>A0A0X3PHR8_SCHSO</name>
<proteinExistence type="predicted"/>
<dbReference type="AlphaFoldDB" id="A0A0X3PHR8"/>
<gene>
    <name evidence="1" type="ORF">TR136972</name>
</gene>
<dbReference type="EMBL" id="GEEE01011754">
    <property type="protein sequence ID" value="JAP51471.1"/>
    <property type="molecule type" value="Transcribed_RNA"/>
</dbReference>
<reference evidence="1" key="1">
    <citation type="submission" date="2016-01" db="EMBL/GenBank/DDBJ databases">
        <title>Reference transcriptome for the parasite Schistocephalus solidus: insights into the molecular evolution of parasitism.</title>
        <authorList>
            <person name="Hebert F.O."/>
            <person name="Grambauer S."/>
            <person name="Barber I."/>
            <person name="Landry C.R."/>
            <person name="Aubin-Horth N."/>
        </authorList>
    </citation>
    <scope>NUCLEOTIDE SEQUENCE</scope>
</reference>
<organism evidence="1">
    <name type="scientific">Schistocephalus solidus</name>
    <name type="common">Tapeworm</name>
    <dbReference type="NCBI Taxonomy" id="70667"/>
    <lineage>
        <taxon>Eukaryota</taxon>
        <taxon>Metazoa</taxon>
        <taxon>Spiralia</taxon>
        <taxon>Lophotrochozoa</taxon>
        <taxon>Platyhelminthes</taxon>
        <taxon>Cestoda</taxon>
        <taxon>Eucestoda</taxon>
        <taxon>Diphyllobothriidea</taxon>
        <taxon>Diphyllobothriidae</taxon>
        <taxon>Schistocephalus</taxon>
    </lineage>
</organism>
<feature type="non-terminal residue" evidence="1">
    <location>
        <position position="1"/>
    </location>
</feature>
<sequence>FWRRLHVLSTAPTALRRGHYQQQSPETTPDAVVTDGLHWFLGCISSSSTLPATFNATTSRLSLTDYSTQFTLHLRNSTISETPDPQSEVLLLPSPSVMHLLTPSSSPKSS</sequence>